<dbReference type="Pfam" id="PF20067">
    <property type="entry name" value="SSL_N"/>
    <property type="match status" value="1"/>
</dbReference>
<dbReference type="AlphaFoldDB" id="A0A9D4XD42"/>
<evidence type="ECO:0000313" key="11">
    <source>
        <dbReference type="Proteomes" id="UP001058974"/>
    </source>
</evidence>
<keyword evidence="4" id="KW-0926">Vacuole</keyword>
<evidence type="ECO:0000313" key="9">
    <source>
        <dbReference type="EMBL" id="KAI5418799.1"/>
    </source>
</evidence>
<dbReference type="GO" id="GO:0009753">
    <property type="term" value="P:response to jasmonic acid"/>
    <property type="evidence" value="ECO:0007669"/>
    <property type="project" value="UniProtKB-ARBA"/>
</dbReference>
<dbReference type="Gramene" id="Psat04G0314200-T1">
    <property type="protein sequence ID" value="KAI5418799.1"/>
    <property type="gene ID" value="KIW84_043142"/>
</dbReference>
<feature type="transmembrane region" description="Helical" evidence="7">
    <location>
        <begin position="39"/>
        <end position="60"/>
    </location>
</feature>
<evidence type="ECO:0000256" key="2">
    <source>
        <dbReference type="ARBA" id="ARBA00009191"/>
    </source>
</evidence>
<dbReference type="Pfam" id="PF03088">
    <property type="entry name" value="Str_synth"/>
    <property type="match status" value="1"/>
</dbReference>
<proteinExistence type="inferred from homology"/>
<evidence type="ECO:0000259" key="8">
    <source>
        <dbReference type="Pfam" id="PF03088"/>
    </source>
</evidence>
<protein>
    <recommendedName>
        <fullName evidence="8">Strictosidine synthase conserved region domain-containing protein</fullName>
    </recommendedName>
</protein>
<dbReference type="GO" id="GO:0012505">
    <property type="term" value="C:endomembrane system"/>
    <property type="evidence" value="ECO:0007669"/>
    <property type="project" value="TreeGrafter"/>
</dbReference>
<evidence type="ECO:0000256" key="3">
    <source>
        <dbReference type="ARBA" id="ARBA00022553"/>
    </source>
</evidence>
<dbReference type="GO" id="GO:0016787">
    <property type="term" value="F:hydrolase activity"/>
    <property type="evidence" value="ECO:0007669"/>
    <property type="project" value="TreeGrafter"/>
</dbReference>
<dbReference type="SUPFAM" id="SSF63829">
    <property type="entry name" value="Calcium-dependent phosphotriesterase"/>
    <property type="match status" value="1"/>
</dbReference>
<name>A0A9D4XD42_PEA</name>
<keyword evidence="7" id="KW-0472">Membrane</keyword>
<keyword evidence="7" id="KW-1133">Transmembrane helix</keyword>
<dbReference type="Proteomes" id="UP001058974">
    <property type="component" value="Chromosome 4"/>
</dbReference>
<feature type="domain" description="Strictosidine synthase conserved region" evidence="8">
    <location>
        <begin position="195"/>
        <end position="281"/>
    </location>
</feature>
<comment type="subcellular location">
    <subcellularLocation>
        <location evidence="1">Vacuole</location>
    </subcellularLocation>
</comment>
<dbReference type="InterPro" id="IPR011042">
    <property type="entry name" value="6-blade_b-propeller_TolB-like"/>
</dbReference>
<dbReference type="FunFam" id="2.120.10.30:FF:000073">
    <property type="entry name" value="Protein STRICTOSIDINE SYNTHASE-LIKE 6"/>
    <property type="match status" value="1"/>
</dbReference>
<evidence type="ECO:0000256" key="4">
    <source>
        <dbReference type="ARBA" id="ARBA00022554"/>
    </source>
</evidence>
<dbReference type="PANTHER" id="PTHR10426:SF88">
    <property type="entry name" value="ADIPOCYTE PLASMA MEMBRANE-ASSOCIATED PROTEIN HEMOMUCIN-RELATED"/>
    <property type="match status" value="1"/>
</dbReference>
<reference evidence="9 11" key="1">
    <citation type="journal article" date="2022" name="Nat. Genet.">
        <title>Improved pea reference genome and pan-genome highlight genomic features and evolutionary characteristics.</title>
        <authorList>
            <person name="Yang T."/>
            <person name="Liu R."/>
            <person name="Luo Y."/>
            <person name="Hu S."/>
            <person name="Wang D."/>
            <person name="Wang C."/>
            <person name="Pandey M.K."/>
            <person name="Ge S."/>
            <person name="Xu Q."/>
            <person name="Li N."/>
            <person name="Li G."/>
            <person name="Huang Y."/>
            <person name="Saxena R.K."/>
            <person name="Ji Y."/>
            <person name="Li M."/>
            <person name="Yan X."/>
            <person name="He Y."/>
            <person name="Liu Y."/>
            <person name="Wang X."/>
            <person name="Xiang C."/>
            <person name="Varshney R.K."/>
            <person name="Ding H."/>
            <person name="Gao S."/>
            <person name="Zong X."/>
        </authorList>
    </citation>
    <scope>NUCLEOTIDE SEQUENCE [LARGE SCALE GENOMIC DNA]</scope>
    <source>
        <strain evidence="9 11">cv. Zhongwan 6</strain>
    </source>
</reference>
<gene>
    <name evidence="9" type="ORF">KIW84_043142</name>
    <name evidence="10" type="ORF">KIW84_043143</name>
</gene>
<evidence type="ECO:0000256" key="7">
    <source>
        <dbReference type="SAM" id="Phobius"/>
    </source>
</evidence>
<keyword evidence="7" id="KW-0812">Transmembrane</keyword>
<sequence>MHCILSYSNFQLVCLKTTMSESSATFSSTQFQRKQTRSCLSTTILVIIFPVALAAIFYQLEPFEPVEFPSRELPRRTTSAPAVNPRMRIGSEVVGEGKVDGPEDLAYDKRNRLIYTGCVDGWIKRITVNKSAADSVVKNWVNTGGRPLGLALEKTGELIVADAYLGLLRVTKKGKKSTVEVLANEYDGLKFNLTDGVDVGEDGTIYFTDATYKYSLKEFYLDIVEGKPHGRFMSYNPATKKVELLARNLYFANGVAVAPDQKFVVYCETILSRCRKIYLRGPKKGRIGEFCPDLPGMPDNIHYVGQGQYLIGMATSITPQWHLLLRYPFLRETAAMVTKYFTRPKLELHGGVMVVDLAGKLTSHYYDPQLSLVSSGIKVDNYIYCGSASYPFLLRLDLAKYPALPSP</sequence>
<dbReference type="EMBL" id="JAMSHJ010000004">
    <property type="protein sequence ID" value="KAI5418799.1"/>
    <property type="molecule type" value="Genomic_DNA"/>
</dbReference>
<dbReference type="PANTHER" id="PTHR10426">
    <property type="entry name" value="STRICTOSIDINE SYNTHASE-RELATED"/>
    <property type="match status" value="1"/>
</dbReference>
<evidence type="ECO:0000256" key="5">
    <source>
        <dbReference type="ARBA" id="ARBA00022729"/>
    </source>
</evidence>
<keyword evidence="3" id="KW-0597">Phosphoprotein</keyword>
<dbReference type="Gene3D" id="2.120.10.30">
    <property type="entry name" value="TolB, C-terminal domain"/>
    <property type="match status" value="1"/>
</dbReference>
<comment type="similarity">
    <text evidence="2">Belongs to the strictosidine synthase family.</text>
</comment>
<accession>A0A9D4XD42</accession>
<organism evidence="9 11">
    <name type="scientific">Pisum sativum</name>
    <name type="common">Garden pea</name>
    <name type="synonym">Lathyrus oleraceus</name>
    <dbReference type="NCBI Taxonomy" id="3888"/>
    <lineage>
        <taxon>Eukaryota</taxon>
        <taxon>Viridiplantae</taxon>
        <taxon>Streptophyta</taxon>
        <taxon>Embryophyta</taxon>
        <taxon>Tracheophyta</taxon>
        <taxon>Spermatophyta</taxon>
        <taxon>Magnoliopsida</taxon>
        <taxon>eudicotyledons</taxon>
        <taxon>Gunneridae</taxon>
        <taxon>Pentapetalae</taxon>
        <taxon>rosids</taxon>
        <taxon>fabids</taxon>
        <taxon>Fabales</taxon>
        <taxon>Fabaceae</taxon>
        <taxon>Papilionoideae</taxon>
        <taxon>50 kb inversion clade</taxon>
        <taxon>NPAAA clade</taxon>
        <taxon>Hologalegina</taxon>
        <taxon>IRL clade</taxon>
        <taxon>Fabeae</taxon>
        <taxon>Lathyrus</taxon>
    </lineage>
</organism>
<dbReference type="EMBL" id="JAMSHJ010000004">
    <property type="protein sequence ID" value="KAI5418801.1"/>
    <property type="molecule type" value="Genomic_DNA"/>
</dbReference>
<evidence type="ECO:0000313" key="10">
    <source>
        <dbReference type="EMBL" id="KAI5418801.1"/>
    </source>
</evidence>
<dbReference type="Gramene" id="Psat04G0314300-T1">
    <property type="protein sequence ID" value="KAI5418801.1"/>
    <property type="gene ID" value="KIW84_043143"/>
</dbReference>
<keyword evidence="5" id="KW-0732">Signal</keyword>
<keyword evidence="11" id="KW-1185">Reference proteome</keyword>
<comment type="caution">
    <text evidence="9">The sequence shown here is derived from an EMBL/GenBank/DDBJ whole genome shotgun (WGS) entry which is preliminary data.</text>
</comment>
<evidence type="ECO:0000256" key="6">
    <source>
        <dbReference type="ARBA" id="ARBA00023180"/>
    </source>
</evidence>
<keyword evidence="6" id="KW-0325">Glycoprotein</keyword>
<dbReference type="GO" id="GO:0005773">
    <property type="term" value="C:vacuole"/>
    <property type="evidence" value="ECO:0007669"/>
    <property type="project" value="UniProtKB-SubCell"/>
</dbReference>
<dbReference type="InterPro" id="IPR018119">
    <property type="entry name" value="Strictosidine_synth_cons-reg"/>
</dbReference>
<dbReference type="OrthoDB" id="5307922at2759"/>
<evidence type="ECO:0000256" key="1">
    <source>
        <dbReference type="ARBA" id="ARBA00004116"/>
    </source>
</evidence>